<reference evidence="1 2" key="1">
    <citation type="submission" date="2018-11" db="EMBL/GenBank/DDBJ databases">
        <title>Clostridium sp. nov., a member of the family Erysipelotrichaceae isolated from pig faeces.</title>
        <authorList>
            <person name="Chang Y.-H."/>
        </authorList>
    </citation>
    <scope>NUCLEOTIDE SEQUENCE [LARGE SCALE GENOMIC DNA]</scope>
    <source>
        <strain evidence="1 2">YH-panp20</strain>
    </source>
</reference>
<gene>
    <name evidence="1" type="ORF">EDX97_05230</name>
</gene>
<organism evidence="1 2">
    <name type="scientific">Absicoccus porci</name>
    <dbReference type="NCBI Taxonomy" id="2486576"/>
    <lineage>
        <taxon>Bacteria</taxon>
        <taxon>Bacillati</taxon>
        <taxon>Bacillota</taxon>
        <taxon>Erysipelotrichia</taxon>
        <taxon>Erysipelotrichales</taxon>
        <taxon>Erysipelotrichaceae</taxon>
        <taxon>Absicoccus</taxon>
    </lineage>
</organism>
<sequence length="94" mass="10311">MAKALPSSGAGAVRIILKNKDAFEFTLREKNEVGNRTGYLYDVFYVNATGTLNMQVEDGNPVIASLNLGLGKVITLSNDTNLKKLCRYVLENTK</sequence>
<dbReference type="Proteomes" id="UP000276568">
    <property type="component" value="Unassembled WGS sequence"/>
</dbReference>
<comment type="caution">
    <text evidence="1">The sequence shown here is derived from an EMBL/GenBank/DDBJ whole genome shotgun (WGS) entry which is preliminary data.</text>
</comment>
<dbReference type="EMBL" id="RJQC01000002">
    <property type="protein sequence ID" value="RNM30206.1"/>
    <property type="molecule type" value="Genomic_DNA"/>
</dbReference>
<name>A0A3N0I0V8_9FIRM</name>
<evidence type="ECO:0000313" key="2">
    <source>
        <dbReference type="Proteomes" id="UP000276568"/>
    </source>
</evidence>
<accession>A0A3N0I0V8</accession>
<dbReference type="OrthoDB" id="1769084at2"/>
<protein>
    <submittedName>
        <fullName evidence="1">Uncharacterized protein</fullName>
    </submittedName>
</protein>
<keyword evidence="2" id="KW-1185">Reference proteome</keyword>
<proteinExistence type="predicted"/>
<dbReference type="RefSeq" id="WP_128520135.1">
    <property type="nucleotide sequence ID" value="NZ_CAUWBR010000004.1"/>
</dbReference>
<evidence type="ECO:0000313" key="1">
    <source>
        <dbReference type="EMBL" id="RNM30206.1"/>
    </source>
</evidence>
<dbReference type="AlphaFoldDB" id="A0A3N0I0V8"/>